<dbReference type="EMBL" id="JAUSTT010000001">
    <property type="protein sequence ID" value="MDQ0174407.1"/>
    <property type="molecule type" value="Genomic_DNA"/>
</dbReference>
<accession>A0ABT9WN75</accession>
<keyword evidence="3" id="KW-1185">Reference proteome</keyword>
<keyword evidence="1" id="KW-0175">Coiled coil</keyword>
<evidence type="ECO:0000313" key="2">
    <source>
        <dbReference type="EMBL" id="MDQ0174407.1"/>
    </source>
</evidence>
<organism evidence="2 3">
    <name type="scientific">Bacillus chungangensis</name>
    <dbReference type="NCBI Taxonomy" id="587633"/>
    <lineage>
        <taxon>Bacteria</taxon>
        <taxon>Bacillati</taxon>
        <taxon>Bacillota</taxon>
        <taxon>Bacilli</taxon>
        <taxon>Bacillales</taxon>
        <taxon>Bacillaceae</taxon>
        <taxon>Bacillus</taxon>
    </lineage>
</organism>
<dbReference type="GO" id="GO:0003677">
    <property type="term" value="F:DNA binding"/>
    <property type="evidence" value="ECO:0007669"/>
    <property type="project" value="UniProtKB-KW"/>
</dbReference>
<gene>
    <name evidence="2" type="ORF">J2S08_000238</name>
</gene>
<dbReference type="RefSeq" id="WP_307225852.1">
    <property type="nucleotide sequence ID" value="NZ_JAUSTT010000001.1"/>
</dbReference>
<evidence type="ECO:0000313" key="3">
    <source>
        <dbReference type="Proteomes" id="UP001223586"/>
    </source>
</evidence>
<comment type="caution">
    <text evidence="2">The sequence shown here is derived from an EMBL/GenBank/DDBJ whole genome shotgun (WGS) entry which is preliminary data.</text>
</comment>
<name>A0ABT9WN75_9BACI</name>
<feature type="coiled-coil region" evidence="1">
    <location>
        <begin position="148"/>
        <end position="175"/>
    </location>
</feature>
<sequence length="207" mass="23264">MKYYVADESLGGVEREYNAVERDANIGELVVLTKYEHVGYGEYAKVGDILTCTKTSCHDGSIRVKKNIDDVGYTFINKEYEDYAVLEPTGNVRIDGIIYRLVKRKADIGDRILVTDGSYPHLYTKGYYVLEIPAKSNTTSPRDVHDVIANLTDRVAKLERKLQTIEDEKADLAFKVAQVDTKITLDFENVAKLMVEKLGEALVCGTK</sequence>
<dbReference type="Proteomes" id="UP001223586">
    <property type="component" value="Unassembled WGS sequence"/>
</dbReference>
<reference evidence="2 3" key="1">
    <citation type="submission" date="2023-07" db="EMBL/GenBank/DDBJ databases">
        <title>Genomic Encyclopedia of Type Strains, Phase IV (KMG-IV): sequencing the most valuable type-strain genomes for metagenomic binning, comparative biology and taxonomic classification.</title>
        <authorList>
            <person name="Goeker M."/>
        </authorList>
    </citation>
    <scope>NUCLEOTIDE SEQUENCE [LARGE SCALE GENOMIC DNA]</scope>
    <source>
        <strain evidence="2 3">DSM 23837</strain>
    </source>
</reference>
<proteinExistence type="predicted"/>
<evidence type="ECO:0000256" key="1">
    <source>
        <dbReference type="SAM" id="Coils"/>
    </source>
</evidence>
<keyword evidence="2" id="KW-0238">DNA-binding</keyword>
<protein>
    <submittedName>
        <fullName evidence="2">DNA-binding protein YlxM (UPF0122 family)</fullName>
    </submittedName>
</protein>